<dbReference type="Gramene" id="TraesMAC6D03G03658090.1">
    <property type="protein sequence ID" value="TraesMAC6D03G03658090.1"/>
    <property type="gene ID" value="TraesMAC6D03G03658090"/>
</dbReference>
<dbReference type="Gramene" id="TraesLAC6D03G03612060.1">
    <property type="protein sequence ID" value="TraesLAC6D03G03612060.1"/>
    <property type="gene ID" value="TraesLAC6D03G03612060"/>
</dbReference>
<dbReference type="Gramene" id="TraesJUL6D03G03690990.1">
    <property type="protein sequence ID" value="TraesJUL6D03G03690990.1"/>
    <property type="gene ID" value="TraesJUL6D03G03690990"/>
</dbReference>
<dbReference type="AlphaFoldDB" id="A0A3B6QA68"/>
<keyword evidence="3" id="KW-1185">Reference proteome</keyword>
<feature type="signal peptide" evidence="1">
    <location>
        <begin position="1"/>
        <end position="22"/>
    </location>
</feature>
<dbReference type="Gramene" id="TraesSTA6D03G03651040.1">
    <property type="protein sequence ID" value="TraesSTA6D03G03651040.1"/>
    <property type="gene ID" value="TraesSTA6D03G03651040"/>
</dbReference>
<evidence type="ECO:0000256" key="1">
    <source>
        <dbReference type="SAM" id="SignalP"/>
    </source>
</evidence>
<protein>
    <recommendedName>
        <fullName evidence="4">Acidic protein</fullName>
    </recommendedName>
</protein>
<dbReference type="OMA" id="GAVACNN"/>
<dbReference type="Proteomes" id="UP000019116">
    <property type="component" value="Chromosome 6D"/>
</dbReference>
<feature type="chain" id="PRO_5043179445" description="Acidic protein" evidence="1">
    <location>
        <begin position="23"/>
        <end position="113"/>
    </location>
</feature>
<keyword evidence="1" id="KW-0732">Signal</keyword>
<proteinExistence type="predicted"/>
<dbReference type="OrthoDB" id="580666at2759"/>
<dbReference type="Gramene" id="TraesLDM6D03G03661580.1">
    <property type="protein sequence ID" value="TraesLDM6D03G03661580.1"/>
    <property type="gene ID" value="TraesLDM6D03G03661580"/>
</dbReference>
<name>A0A3B6QA68_WHEAT</name>
<dbReference type="Gramene" id="TraesPARA_EIv1.0_2211780.1">
    <property type="protein sequence ID" value="TraesPARA_EIv1.0_2211780.1.CDS"/>
    <property type="gene ID" value="TraesPARA_EIv1.0_2211780"/>
</dbReference>
<dbReference type="Gramene" id="TraesWEE_scaffold_193863_01G000100.1">
    <property type="protein sequence ID" value="TraesWEE_scaffold_193863_01G000100.1"/>
    <property type="gene ID" value="TraesWEE_scaffold_193863_01G000100"/>
</dbReference>
<evidence type="ECO:0000313" key="3">
    <source>
        <dbReference type="Proteomes" id="UP000019116"/>
    </source>
</evidence>
<dbReference type="Gramene" id="TraesNOR6D03G03698930.1">
    <property type="protein sequence ID" value="TraesNOR6D03G03698930.1"/>
    <property type="gene ID" value="TraesNOR6D03G03698930"/>
</dbReference>
<accession>A0A3B6QA68</accession>
<dbReference type="Gramene" id="TraesRN6D0100131000.1">
    <property type="protein sequence ID" value="TraesRN6D0100131000.1"/>
    <property type="gene ID" value="TraesRN6D0100131000"/>
</dbReference>
<organism evidence="2">
    <name type="scientific">Triticum aestivum</name>
    <name type="common">Wheat</name>
    <dbReference type="NCBI Taxonomy" id="4565"/>
    <lineage>
        <taxon>Eukaryota</taxon>
        <taxon>Viridiplantae</taxon>
        <taxon>Streptophyta</taxon>
        <taxon>Embryophyta</taxon>
        <taxon>Tracheophyta</taxon>
        <taxon>Spermatophyta</taxon>
        <taxon>Magnoliopsida</taxon>
        <taxon>Liliopsida</taxon>
        <taxon>Poales</taxon>
        <taxon>Poaceae</taxon>
        <taxon>BOP clade</taxon>
        <taxon>Pooideae</taxon>
        <taxon>Triticodae</taxon>
        <taxon>Triticeae</taxon>
        <taxon>Triticinae</taxon>
        <taxon>Triticum</taxon>
    </lineage>
</organism>
<dbReference type="Gramene" id="TraesROB_scaffold_059843_01G000500.1">
    <property type="protein sequence ID" value="TraesROB_scaffold_059843_01G000500.1"/>
    <property type="gene ID" value="TraesROB_scaffold_059843_01G000500"/>
</dbReference>
<dbReference type="PANTHER" id="PTHR36483:SF2">
    <property type="entry name" value="ACIDIC PROTEIN"/>
    <property type="match status" value="1"/>
</dbReference>
<dbReference type="EnsemblPlants" id="TraesCS6D02G057000.1">
    <property type="protein sequence ID" value="TraesCS6D02G057000.1"/>
    <property type="gene ID" value="TraesCS6D02G057000"/>
</dbReference>
<dbReference type="Gramene" id="TraesCS6D03G0117500.1">
    <property type="protein sequence ID" value="TraesCS6D03G0117500.1.CDS"/>
    <property type="gene ID" value="TraesCS6D03G0117500"/>
</dbReference>
<evidence type="ECO:0008006" key="4">
    <source>
        <dbReference type="Google" id="ProtNLM"/>
    </source>
</evidence>
<dbReference type="Gramene" id="TraesARI6D03G03623550.1">
    <property type="protein sequence ID" value="TraesARI6D03G03623550.1"/>
    <property type="gene ID" value="TraesARI6D03G03623550"/>
</dbReference>
<dbReference type="PANTHER" id="PTHR36483">
    <property type="entry name" value="OS02G0130700 PROTEIN"/>
    <property type="match status" value="1"/>
</dbReference>
<evidence type="ECO:0000313" key="2">
    <source>
        <dbReference type="EnsemblPlants" id="TraesCS6D02G057000.1"/>
    </source>
</evidence>
<reference evidence="2" key="1">
    <citation type="submission" date="2018-08" db="EMBL/GenBank/DDBJ databases">
        <authorList>
            <person name="Rossello M."/>
        </authorList>
    </citation>
    <scope>NUCLEOTIDE SEQUENCE [LARGE SCALE GENOMIC DNA]</scope>
    <source>
        <strain evidence="2">cv. Chinese Spring</strain>
    </source>
</reference>
<reference evidence="2" key="2">
    <citation type="submission" date="2018-10" db="UniProtKB">
        <authorList>
            <consortium name="EnsemblPlants"/>
        </authorList>
    </citation>
    <scope>IDENTIFICATION</scope>
</reference>
<sequence>MEGAKRAAAVAALCMLILLTLAKPSHQQLSDAVCECYRQCYSGCKDITWPRVCKVECAGGCGGANGYDKVGSCMIACSMDPVCGLSTAPLDPADVVACNNECKKRWGGHGHAN</sequence>
<dbReference type="Gramene" id="TraesCLE_scaffold_052733_01G000100.1">
    <property type="protein sequence ID" value="TraesCLE_scaffold_052733_01G000100.1"/>
    <property type="gene ID" value="TraesCLE_scaffold_052733_01G000100"/>
</dbReference>
<dbReference type="Gramene" id="TraesSYM6D03G03604350.1">
    <property type="protein sequence ID" value="TraesSYM6D03G03604350.1"/>
    <property type="gene ID" value="TraesSYM6D03G03604350"/>
</dbReference>
<dbReference type="Gramene" id="TraesCS6D02G057000.1">
    <property type="protein sequence ID" value="TraesCS6D02G057000.1"/>
    <property type="gene ID" value="TraesCS6D02G057000"/>
</dbReference>